<dbReference type="AlphaFoldDB" id="D8PTC0"/>
<feature type="transmembrane region" description="Helical" evidence="1">
    <location>
        <begin position="38"/>
        <end position="61"/>
    </location>
</feature>
<organism evidence="3">
    <name type="scientific">Schizophyllum commune (strain H4-8 / FGSC 9210)</name>
    <name type="common">Split gill fungus</name>
    <dbReference type="NCBI Taxonomy" id="578458"/>
    <lineage>
        <taxon>Eukaryota</taxon>
        <taxon>Fungi</taxon>
        <taxon>Dikarya</taxon>
        <taxon>Basidiomycota</taxon>
        <taxon>Agaricomycotina</taxon>
        <taxon>Agaricomycetes</taxon>
        <taxon>Agaricomycetidae</taxon>
        <taxon>Agaricales</taxon>
        <taxon>Schizophyllaceae</taxon>
        <taxon>Schizophyllum</taxon>
    </lineage>
</organism>
<keyword evidence="1" id="KW-0812">Transmembrane</keyword>
<feature type="transmembrane region" description="Helical" evidence="1">
    <location>
        <begin position="82"/>
        <end position="100"/>
    </location>
</feature>
<protein>
    <submittedName>
        <fullName evidence="2">Uncharacterized protein</fullName>
    </submittedName>
</protein>
<dbReference type="GeneID" id="9594644"/>
<dbReference type="HOGENOM" id="CLU_107722_0_0_1"/>
<feature type="transmembrane region" description="Helical" evidence="1">
    <location>
        <begin position="144"/>
        <end position="166"/>
    </location>
</feature>
<dbReference type="VEuPathDB" id="FungiDB:SCHCODRAFT_02604906"/>
<dbReference type="InParanoid" id="D8PTC0"/>
<dbReference type="OrthoDB" id="2550114at2759"/>
<sequence>MSDTIEMDDLSQRPHRQAETAETLLDAFNTPDSAVSTWSWVAAGLFSFLAFILTFSPRLLLFLSEVVAEDDSRRALTPLESFLALHFGIWLAATSVAVLLNIPSNDPIPSREPNTNYHPLLAPVAIAGDLTAFLAWNTKSVGSLATLFSVVEGLIGLWGTWTIVFAGTSSISRKTGADKHTSSLFFGNKNAASVQKKKWKKERKGY</sequence>
<evidence type="ECO:0000256" key="1">
    <source>
        <dbReference type="SAM" id="Phobius"/>
    </source>
</evidence>
<name>D8PTC0_SCHCM</name>
<proteinExistence type="predicted"/>
<feature type="non-terminal residue" evidence="2">
    <location>
        <position position="206"/>
    </location>
</feature>
<feature type="transmembrane region" description="Helical" evidence="1">
    <location>
        <begin position="120"/>
        <end position="137"/>
    </location>
</feature>
<dbReference type="OMA" id="TPLESFM"/>
<dbReference type="RefSeq" id="XP_003036191.1">
    <property type="nucleotide sequence ID" value="XM_003036145.1"/>
</dbReference>
<evidence type="ECO:0000313" key="3">
    <source>
        <dbReference type="Proteomes" id="UP000007431"/>
    </source>
</evidence>
<reference evidence="2 3" key="1">
    <citation type="journal article" date="2010" name="Nat. Biotechnol.">
        <title>Genome sequence of the model mushroom Schizophyllum commune.</title>
        <authorList>
            <person name="Ohm R.A."/>
            <person name="de Jong J.F."/>
            <person name="Lugones L.G."/>
            <person name="Aerts A."/>
            <person name="Kothe E."/>
            <person name="Stajich J.E."/>
            <person name="de Vries R.P."/>
            <person name="Record E."/>
            <person name="Levasseur A."/>
            <person name="Baker S.E."/>
            <person name="Bartholomew K.A."/>
            <person name="Coutinho P.M."/>
            <person name="Erdmann S."/>
            <person name="Fowler T.J."/>
            <person name="Gathman A.C."/>
            <person name="Lombard V."/>
            <person name="Henrissat B."/>
            <person name="Knabe N."/>
            <person name="Kuees U."/>
            <person name="Lilly W.W."/>
            <person name="Lindquist E."/>
            <person name="Lucas S."/>
            <person name="Magnuson J.K."/>
            <person name="Piumi F."/>
            <person name="Raudaskoski M."/>
            <person name="Salamov A."/>
            <person name="Schmutz J."/>
            <person name="Schwarze F.W.M.R."/>
            <person name="vanKuyk P.A."/>
            <person name="Horton J.S."/>
            <person name="Grigoriev I.V."/>
            <person name="Woesten H.A.B."/>
        </authorList>
    </citation>
    <scope>NUCLEOTIDE SEQUENCE [LARGE SCALE GENOMIC DNA]</scope>
    <source>
        <strain evidence="3">H4-8 / FGSC 9210</strain>
    </source>
</reference>
<evidence type="ECO:0000313" key="2">
    <source>
        <dbReference type="EMBL" id="EFJ01289.1"/>
    </source>
</evidence>
<accession>D8PTC0</accession>
<gene>
    <name evidence="2" type="ORF">SCHCODRAFT_106038</name>
</gene>
<keyword evidence="1" id="KW-1133">Transmembrane helix</keyword>
<dbReference type="KEGG" id="scm:SCHCO_02604906"/>
<dbReference type="EMBL" id="GL377303">
    <property type="protein sequence ID" value="EFJ01289.1"/>
    <property type="molecule type" value="Genomic_DNA"/>
</dbReference>
<keyword evidence="1" id="KW-0472">Membrane</keyword>
<dbReference type="Proteomes" id="UP000007431">
    <property type="component" value="Unassembled WGS sequence"/>
</dbReference>
<dbReference type="eggNOG" id="ENOG502SGYI">
    <property type="taxonomic scope" value="Eukaryota"/>
</dbReference>
<keyword evidence="3" id="KW-1185">Reference proteome</keyword>